<evidence type="ECO:0000256" key="1">
    <source>
        <dbReference type="ARBA" id="ARBA00004651"/>
    </source>
</evidence>
<accession>A0A518D2J7</accession>
<keyword evidence="4 7" id="KW-1133">Transmembrane helix</keyword>
<feature type="transmembrane region" description="Helical" evidence="7">
    <location>
        <begin position="509"/>
        <end position="532"/>
    </location>
</feature>
<feature type="transmembrane region" description="Helical" evidence="7">
    <location>
        <begin position="538"/>
        <end position="560"/>
    </location>
</feature>
<reference evidence="10 11" key="1">
    <citation type="submission" date="2019-02" db="EMBL/GenBank/DDBJ databases">
        <title>Deep-cultivation of Planctomycetes and their phenomic and genomic characterization uncovers novel biology.</title>
        <authorList>
            <person name="Wiegand S."/>
            <person name="Jogler M."/>
            <person name="Boedeker C."/>
            <person name="Pinto D."/>
            <person name="Vollmers J."/>
            <person name="Rivas-Marin E."/>
            <person name="Kohn T."/>
            <person name="Peeters S.H."/>
            <person name="Heuer A."/>
            <person name="Rast P."/>
            <person name="Oberbeckmann S."/>
            <person name="Bunk B."/>
            <person name="Jeske O."/>
            <person name="Meyerdierks A."/>
            <person name="Storesund J.E."/>
            <person name="Kallscheuer N."/>
            <person name="Luecker S."/>
            <person name="Lage O.M."/>
            <person name="Pohl T."/>
            <person name="Merkel B.J."/>
            <person name="Hornburger P."/>
            <person name="Mueller R.-W."/>
            <person name="Bruemmer F."/>
            <person name="Labrenz M."/>
            <person name="Spormann A.M."/>
            <person name="Op den Camp H."/>
            <person name="Overmann J."/>
            <person name="Amann R."/>
            <person name="Jetten M.S.M."/>
            <person name="Mascher T."/>
            <person name="Medema M.H."/>
            <person name="Devos D.P."/>
            <person name="Kaster A.-K."/>
            <person name="Ovreas L."/>
            <person name="Rohde M."/>
            <person name="Galperin M.Y."/>
            <person name="Jogler C."/>
        </authorList>
    </citation>
    <scope>NUCLEOTIDE SEQUENCE [LARGE SCALE GENOMIC DNA]</scope>
    <source>
        <strain evidence="10 11">Pla163</strain>
    </source>
</reference>
<proteinExistence type="predicted"/>
<dbReference type="InterPro" id="IPR004477">
    <property type="entry name" value="ComEC_N"/>
</dbReference>
<evidence type="ECO:0000256" key="4">
    <source>
        <dbReference type="ARBA" id="ARBA00022989"/>
    </source>
</evidence>
<evidence type="ECO:0000256" key="3">
    <source>
        <dbReference type="ARBA" id="ARBA00022692"/>
    </source>
</evidence>
<feature type="domain" description="Metallo-beta-lactamase" evidence="8">
    <location>
        <begin position="658"/>
        <end position="823"/>
    </location>
</feature>
<dbReference type="OrthoDB" id="9761531at2"/>
<dbReference type="Proteomes" id="UP000319342">
    <property type="component" value="Chromosome"/>
</dbReference>
<evidence type="ECO:0000256" key="6">
    <source>
        <dbReference type="SAM" id="MobiDB-lite"/>
    </source>
</evidence>
<dbReference type="Gene3D" id="3.60.15.10">
    <property type="entry name" value="Ribonuclease Z/Hydroxyacylglutathione hydrolase-like"/>
    <property type="match status" value="1"/>
</dbReference>
<dbReference type="PANTHER" id="PTHR30619:SF1">
    <property type="entry name" value="RECOMBINATION PROTEIN 2"/>
    <property type="match status" value="1"/>
</dbReference>
<evidence type="ECO:0000259" key="9">
    <source>
        <dbReference type="Pfam" id="PF03772"/>
    </source>
</evidence>
<dbReference type="PANTHER" id="PTHR30619">
    <property type="entry name" value="DNA INTERNALIZATION/COMPETENCE PROTEIN COMEC/REC2"/>
    <property type="match status" value="1"/>
</dbReference>
<keyword evidence="11" id="KW-1185">Reference proteome</keyword>
<dbReference type="InterPro" id="IPR052159">
    <property type="entry name" value="Competence_DNA_uptake"/>
</dbReference>
<dbReference type="SUPFAM" id="SSF56281">
    <property type="entry name" value="Metallo-hydrolase/oxidoreductase"/>
    <property type="match status" value="1"/>
</dbReference>
<feature type="transmembrane region" description="Helical" evidence="7">
    <location>
        <begin position="133"/>
        <end position="151"/>
    </location>
</feature>
<evidence type="ECO:0000256" key="7">
    <source>
        <dbReference type="SAM" id="Phobius"/>
    </source>
</evidence>
<evidence type="ECO:0000256" key="5">
    <source>
        <dbReference type="ARBA" id="ARBA00023136"/>
    </source>
</evidence>
<dbReference type="NCBIfam" id="TIGR00360">
    <property type="entry name" value="ComEC_N-term"/>
    <property type="match status" value="1"/>
</dbReference>
<dbReference type="EMBL" id="CP036290">
    <property type="protein sequence ID" value="QDU85700.1"/>
    <property type="molecule type" value="Genomic_DNA"/>
</dbReference>
<comment type="subcellular location">
    <subcellularLocation>
        <location evidence="1">Cell membrane</location>
        <topology evidence="1">Multi-pass membrane protein</topology>
    </subcellularLocation>
</comment>
<keyword evidence="3 7" id="KW-0812">Transmembrane</keyword>
<evidence type="ECO:0000313" key="10">
    <source>
        <dbReference type="EMBL" id="QDU85700.1"/>
    </source>
</evidence>
<dbReference type="InterPro" id="IPR036866">
    <property type="entry name" value="RibonucZ/Hydroxyglut_hydro"/>
</dbReference>
<dbReference type="AlphaFoldDB" id="A0A518D2J7"/>
<sequence length="895" mass="94420">MGRHEERWHPSGADGAAFAGTFADTYTESREVASGAGGEPDPPPAIELDGAPPRRSPAVRPWPWVAGAVALGAASAPANVELAADAVAGGTSVGWEVRAGIWVALAVLLALRLAVAKRPLLRERGTGGARRRTATTVAVLAAVALLAHATVRADRRPPRPLDGSAAVVGTWRETGAGRGRLKLDDGSVVFADLTCPEPAPKAGARVALLPPFERRAAARGPLFGARSGPAPPRVSLALDQVVVLARDGTGGLGAGLLDGMLFDAAAEDGPRTRDARDDGRDDGGWLEELRRAMGARALALPTAPDRPPSGLAPALLVGDRSHLRYDVGDLFTRTGTRHLLALSGLHVGLFALLFALPLRRLIERLACRTRLRRPWPRRAGAVAAAGAVVVFAHLAGASPPVVRASVVAVLVLVAHDWPKGAPRRCDALSLLGLALTLELVQRPDAWRDATVALSFGASMALAAAARPASDLVARLLFGRGLTAGVDSFAWIGPRHRLVAAVVRLRCERAVAWALGTSLVANLGTLPAMWALFGEFSPIGLVATPVVAPLLLLWLPSLWLGALAPGTVLARPQAIVESAMLSVLEWFDRLPGTATLLPERPTWWIAFLCVAALVCLARGLHGTRRPAVRRLWRATFVGWAATLVPWNAPANALEVWALDVGHGTCVVARAPGLPLVVFDAGSTTRFGLEREALRPLLMRLDAGAGLLVLSHTDADHRSSLRWLATRLSWSAVAGAWPRDLATPAPRRTVVDPPGALGGALWGSDDPGGARWTLLRGAPGGGNDGSCDLVLEWRGRRVLLFGDGTGPGLEALLERGLVPTRVDLALLPHHGGFGTGIERWLEDARADEIWVSAERPHDLEHELERRTLVWRATWLDGPLGLELGPGEASRAHASTGG</sequence>
<evidence type="ECO:0000313" key="11">
    <source>
        <dbReference type="Proteomes" id="UP000319342"/>
    </source>
</evidence>
<protein>
    <submittedName>
        <fullName evidence="10">ComEC family competence protein</fullName>
    </submittedName>
</protein>
<feature type="region of interest" description="Disordered" evidence="6">
    <location>
        <begin position="1"/>
        <end position="20"/>
    </location>
</feature>
<feature type="transmembrane region" description="Helical" evidence="7">
    <location>
        <begin position="62"/>
        <end position="80"/>
    </location>
</feature>
<keyword evidence="5 7" id="KW-0472">Membrane</keyword>
<dbReference type="GO" id="GO:0005886">
    <property type="term" value="C:plasma membrane"/>
    <property type="evidence" value="ECO:0007669"/>
    <property type="project" value="UniProtKB-SubCell"/>
</dbReference>
<gene>
    <name evidence="10" type="ORF">Pla163_28330</name>
</gene>
<feature type="transmembrane region" description="Helical" evidence="7">
    <location>
        <begin position="100"/>
        <end position="121"/>
    </location>
</feature>
<keyword evidence="2" id="KW-1003">Cell membrane</keyword>
<organism evidence="10 11">
    <name type="scientific">Rohdeia mirabilis</name>
    <dbReference type="NCBI Taxonomy" id="2528008"/>
    <lineage>
        <taxon>Bacteria</taxon>
        <taxon>Pseudomonadati</taxon>
        <taxon>Planctomycetota</taxon>
        <taxon>Planctomycetia</taxon>
        <taxon>Planctomycetia incertae sedis</taxon>
        <taxon>Rohdeia</taxon>
    </lineage>
</organism>
<evidence type="ECO:0000256" key="2">
    <source>
        <dbReference type="ARBA" id="ARBA00022475"/>
    </source>
</evidence>
<feature type="domain" description="ComEC/Rec2-related protein" evidence="9">
    <location>
        <begin position="315"/>
        <end position="616"/>
    </location>
</feature>
<dbReference type="InterPro" id="IPR001279">
    <property type="entry name" value="Metallo-B-lactamas"/>
</dbReference>
<dbReference type="Pfam" id="PF03772">
    <property type="entry name" value="Competence"/>
    <property type="match status" value="1"/>
</dbReference>
<dbReference type="Pfam" id="PF00753">
    <property type="entry name" value="Lactamase_B"/>
    <property type="match status" value="1"/>
</dbReference>
<feature type="transmembrane region" description="Helical" evidence="7">
    <location>
        <begin position="601"/>
        <end position="619"/>
    </location>
</feature>
<feature type="transmembrane region" description="Helical" evidence="7">
    <location>
        <begin position="339"/>
        <end position="358"/>
    </location>
</feature>
<feature type="region of interest" description="Disordered" evidence="6">
    <location>
        <begin position="29"/>
        <end position="57"/>
    </location>
</feature>
<evidence type="ECO:0000259" key="8">
    <source>
        <dbReference type="Pfam" id="PF00753"/>
    </source>
</evidence>
<name>A0A518D2J7_9BACT</name>